<dbReference type="GO" id="GO:0003824">
    <property type="term" value="F:catalytic activity"/>
    <property type="evidence" value="ECO:0007669"/>
    <property type="project" value="UniProtKB-ARBA"/>
</dbReference>
<feature type="domain" description="AB hydrolase-1" evidence="1">
    <location>
        <begin position="54"/>
        <end position="277"/>
    </location>
</feature>
<dbReference type="InterPro" id="IPR029058">
    <property type="entry name" value="AB_hydrolase_fold"/>
</dbReference>
<dbReference type="InterPro" id="IPR000073">
    <property type="entry name" value="AB_hydrolase_1"/>
</dbReference>
<comment type="caution">
    <text evidence="2">The sequence shown here is derived from an EMBL/GenBank/DDBJ whole genome shotgun (WGS) entry which is preliminary data.</text>
</comment>
<dbReference type="RefSeq" id="WP_179763211.1">
    <property type="nucleotide sequence ID" value="NZ_BAAAJZ010000016.1"/>
</dbReference>
<name>A0A852WDI7_PSEA5</name>
<dbReference type="PANTHER" id="PTHR46438:SF11">
    <property type="entry name" value="LIPASE-RELATED"/>
    <property type="match status" value="1"/>
</dbReference>
<reference evidence="2 3" key="1">
    <citation type="submission" date="2020-07" db="EMBL/GenBank/DDBJ databases">
        <title>Sequencing the genomes of 1000 actinobacteria strains.</title>
        <authorList>
            <person name="Klenk H.-P."/>
        </authorList>
    </citation>
    <scope>NUCLEOTIDE SEQUENCE [LARGE SCALE GENOMIC DNA]</scope>
    <source>
        <strain evidence="2 3">DSM 44749</strain>
    </source>
</reference>
<dbReference type="EMBL" id="JACCCZ010000002">
    <property type="protein sequence ID" value="NYG05431.1"/>
    <property type="molecule type" value="Genomic_DNA"/>
</dbReference>
<evidence type="ECO:0000313" key="2">
    <source>
        <dbReference type="EMBL" id="NYG05431.1"/>
    </source>
</evidence>
<evidence type="ECO:0000259" key="1">
    <source>
        <dbReference type="Pfam" id="PF12697"/>
    </source>
</evidence>
<dbReference type="SUPFAM" id="SSF53474">
    <property type="entry name" value="alpha/beta-Hydrolases"/>
    <property type="match status" value="1"/>
</dbReference>
<organism evidence="2 3">
    <name type="scientific">Pseudonocardia alni</name>
    <name type="common">Amycolata alni</name>
    <dbReference type="NCBI Taxonomy" id="33907"/>
    <lineage>
        <taxon>Bacteria</taxon>
        <taxon>Bacillati</taxon>
        <taxon>Actinomycetota</taxon>
        <taxon>Actinomycetes</taxon>
        <taxon>Pseudonocardiales</taxon>
        <taxon>Pseudonocardiaceae</taxon>
        <taxon>Pseudonocardia</taxon>
    </lineage>
</organism>
<keyword evidence="3" id="KW-1185">Reference proteome</keyword>
<protein>
    <submittedName>
        <fullName evidence="2">Pimeloyl-ACP methyl ester carboxylesterase</fullName>
    </submittedName>
</protein>
<evidence type="ECO:0000313" key="3">
    <source>
        <dbReference type="Proteomes" id="UP000549695"/>
    </source>
</evidence>
<dbReference type="PANTHER" id="PTHR46438">
    <property type="entry name" value="ALPHA/BETA-HYDROLASES SUPERFAMILY PROTEIN"/>
    <property type="match status" value="1"/>
</dbReference>
<gene>
    <name evidence="2" type="ORF">HDA37_005785</name>
</gene>
<dbReference type="Proteomes" id="UP000549695">
    <property type="component" value="Unassembled WGS sequence"/>
</dbReference>
<dbReference type="Pfam" id="PF12697">
    <property type="entry name" value="Abhydrolase_6"/>
    <property type="match status" value="1"/>
</dbReference>
<dbReference type="AlphaFoldDB" id="A0A852WDI7"/>
<proteinExistence type="predicted"/>
<accession>A0A852WDI7</accession>
<dbReference type="GeneID" id="98055326"/>
<sequence>MTSAFVSDTALNRFHRAYHAALSHLPDPDAEHDVATRYGTVRVYRFGHGPGRPLVLLPGNGATTALWLPNIPVWSQHRTVLAVEPLGDAGPSTQDRPIRTADDQAAWLADTLDGLEPGPAHLVGVSYGAWLAANLAVHDPDRLASLTLIEPAQVVSRFPVTFLPVALGASRAAPEWLRRRALRWIIGGGSLDTPTGHVSTAVAAGHRTRLPPPGLLSDDQLRGLTTPTLLLIGAESRTHDALRTAERARALLPDVRVEVVPGVGHSLSGQRADLVNARVLDFTASCQE</sequence>
<dbReference type="Gene3D" id="3.40.50.1820">
    <property type="entry name" value="alpha/beta hydrolase"/>
    <property type="match status" value="1"/>
</dbReference>